<proteinExistence type="predicted"/>
<evidence type="ECO:0000259" key="2">
    <source>
        <dbReference type="SMART" id="SM00974"/>
    </source>
</evidence>
<dbReference type="PANTHER" id="PTHR28094">
    <property type="entry name" value="MEIOTICALLY UP-REGULATED GENE 113 PROTEIN"/>
    <property type="match status" value="1"/>
</dbReference>
<feature type="region of interest" description="Disordered" evidence="1">
    <location>
        <begin position="468"/>
        <end position="594"/>
    </location>
</feature>
<feature type="compositionally biased region" description="Basic and acidic residues" evidence="1">
    <location>
        <begin position="203"/>
        <end position="212"/>
    </location>
</feature>
<dbReference type="AlphaFoldDB" id="A0A9N9Y1R0"/>
<feature type="domain" description="Bacteriophage T5 Orf172 DNA-binding" evidence="2">
    <location>
        <begin position="267"/>
        <end position="354"/>
    </location>
</feature>
<feature type="region of interest" description="Disordered" evidence="1">
    <location>
        <begin position="406"/>
        <end position="434"/>
    </location>
</feature>
<dbReference type="InterPro" id="IPR018306">
    <property type="entry name" value="Phage_T5_Orf172_DNA-bd"/>
</dbReference>
<feature type="compositionally biased region" description="Polar residues" evidence="1">
    <location>
        <begin position="527"/>
        <end position="541"/>
    </location>
</feature>
<feature type="compositionally biased region" description="Polar residues" evidence="1">
    <location>
        <begin position="549"/>
        <end position="564"/>
    </location>
</feature>
<keyword evidence="4" id="KW-1185">Reference proteome</keyword>
<dbReference type="PANTHER" id="PTHR28094:SF1">
    <property type="entry name" value="MEIOTICALLY UP-REGULATED GENE 113 PROTEIN"/>
    <property type="match status" value="1"/>
</dbReference>
<dbReference type="Pfam" id="PF10544">
    <property type="entry name" value="T5orf172"/>
    <property type="match status" value="1"/>
</dbReference>
<dbReference type="SMART" id="SM00974">
    <property type="entry name" value="T5orf172"/>
    <property type="match status" value="1"/>
</dbReference>
<protein>
    <recommendedName>
        <fullName evidence="2">Bacteriophage T5 Orf172 DNA-binding domain-containing protein</fullName>
    </recommendedName>
</protein>
<sequence length="594" mass="66972">MVFAPGASFFVPFHELDPREQRQCIFYTQKEKRCSWDCKEGDNKRAIDLYDQISRTPDTELPSLEVLEDYARYNCCGPKPKGTRHQNSIEDIGLLTSLAERWLDEIRQRRSTSRVNPRSSTPAIKDEHSATLSGATIAPFVSPLTTTHPSELATIIDTQRSISTAAEFVAGLLSNPQSSEECLKFIKHDANLEETEPRYDLRRRNDLGDKGKGIANSNPRPRLPLSTFRPHKEEPDENVMSKLLSPLVKDRFARDFKTGSLYIFSRNSSPGYVKIGWTSLEVEGRLESWSRCGYKPNLVFSVHDIPYAQRAETLTHYELATEWRAERMCKGCGKSHKEWFEVSQERATQVVADWAELMKSATIYDASGTIDSDWRDTIEKMSKMDEPITANNLLRKHKASILTKTASKLPIEEDDAPEAEVSQNGTPTSSERYSGTFELSSLSQELPILNDHFEVGLNSEVPWTSTFEPQTSEVLSSSPPTQTRTPEQHSEPSSDTQAEQKFLENEDQNKLSQSSREFQVGTGLNFCFQTPPATKPASNFLTPPPTPSPQRAINSPGKPSSNGRARSILFERQGQKTLSSTMERIQPQTHCENR</sequence>
<reference evidence="3 4" key="2">
    <citation type="submission" date="2021-10" db="EMBL/GenBank/DDBJ databases">
        <authorList>
            <person name="Piombo E."/>
        </authorList>
    </citation>
    <scope>NUCLEOTIDE SEQUENCE [LARGE SCALE GENOMIC DNA]</scope>
</reference>
<dbReference type="Proteomes" id="UP000754883">
    <property type="component" value="Unassembled WGS sequence"/>
</dbReference>
<accession>A0A9N9Y1R0</accession>
<feature type="compositionally biased region" description="Polar residues" evidence="1">
    <location>
        <begin position="421"/>
        <end position="434"/>
    </location>
</feature>
<dbReference type="InterPro" id="IPR053006">
    <property type="entry name" value="Meiosis_regulatory"/>
</dbReference>
<dbReference type="EMBL" id="CABFNO020001404">
    <property type="protein sequence ID" value="CAG9986431.1"/>
    <property type="molecule type" value="Genomic_DNA"/>
</dbReference>
<comment type="caution">
    <text evidence="3">The sequence shown here is derived from an EMBL/GenBank/DDBJ whole genome shotgun (WGS) entry which is preliminary data.</text>
</comment>
<name>A0A9N9Y1R0_9HYPO</name>
<dbReference type="OrthoDB" id="3511049at2759"/>
<evidence type="ECO:0000313" key="3">
    <source>
        <dbReference type="EMBL" id="CAG9986431.1"/>
    </source>
</evidence>
<evidence type="ECO:0000256" key="1">
    <source>
        <dbReference type="SAM" id="MobiDB-lite"/>
    </source>
</evidence>
<feature type="compositionally biased region" description="Polar residues" evidence="1">
    <location>
        <begin position="575"/>
        <end position="594"/>
    </location>
</feature>
<feature type="region of interest" description="Disordered" evidence="1">
    <location>
        <begin position="203"/>
        <end position="236"/>
    </location>
</feature>
<organism evidence="3 4">
    <name type="scientific">Clonostachys byssicola</name>
    <dbReference type="NCBI Taxonomy" id="160290"/>
    <lineage>
        <taxon>Eukaryota</taxon>
        <taxon>Fungi</taxon>
        <taxon>Dikarya</taxon>
        <taxon>Ascomycota</taxon>
        <taxon>Pezizomycotina</taxon>
        <taxon>Sordariomycetes</taxon>
        <taxon>Hypocreomycetidae</taxon>
        <taxon>Hypocreales</taxon>
        <taxon>Bionectriaceae</taxon>
        <taxon>Clonostachys</taxon>
    </lineage>
</organism>
<reference evidence="4" key="1">
    <citation type="submission" date="2019-06" db="EMBL/GenBank/DDBJ databases">
        <authorList>
            <person name="Broberg M."/>
        </authorList>
    </citation>
    <scope>NUCLEOTIDE SEQUENCE [LARGE SCALE GENOMIC DNA]</scope>
</reference>
<evidence type="ECO:0000313" key="4">
    <source>
        <dbReference type="Proteomes" id="UP000754883"/>
    </source>
</evidence>
<feature type="compositionally biased region" description="Polar residues" evidence="1">
    <location>
        <begin position="468"/>
        <end position="485"/>
    </location>
</feature>
<gene>
    <name evidence="3" type="ORF">CBYS24578_00012708</name>
</gene>